<dbReference type="Gene3D" id="1.20.1070.10">
    <property type="entry name" value="Rhodopsin 7-helix transmembrane proteins"/>
    <property type="match status" value="1"/>
</dbReference>
<comment type="caution">
    <text evidence="12">The sequence shown here is derived from an EMBL/GenBank/DDBJ whole genome shotgun (WGS) entry which is preliminary data.</text>
</comment>
<evidence type="ECO:0000259" key="10">
    <source>
        <dbReference type="PROSITE" id="PS50261"/>
    </source>
</evidence>
<evidence type="ECO:0000313" key="13">
    <source>
        <dbReference type="Proteomes" id="UP000824219"/>
    </source>
</evidence>
<evidence type="ECO:0000313" key="12">
    <source>
        <dbReference type="EMBL" id="KAG7322860.1"/>
    </source>
</evidence>
<dbReference type="AlphaFoldDB" id="A0A9D3NKY1"/>
<protein>
    <recommendedName>
        <fullName evidence="14">Adhesion G protein-coupled receptor F5-like</fullName>
    </recommendedName>
</protein>
<keyword evidence="13" id="KW-1185">Reference proteome</keyword>
<dbReference type="InterPro" id="IPR007110">
    <property type="entry name" value="Ig-like_dom"/>
</dbReference>
<feature type="domain" description="G-protein coupled receptors family 2 profile 2" evidence="10">
    <location>
        <begin position="601"/>
        <end position="854"/>
    </location>
</feature>
<feature type="transmembrane region" description="Helical" evidence="8">
    <location>
        <begin position="801"/>
        <end position="823"/>
    </location>
</feature>
<evidence type="ECO:0000256" key="7">
    <source>
        <dbReference type="ARBA" id="ARBA00023180"/>
    </source>
</evidence>
<dbReference type="InterPro" id="IPR003598">
    <property type="entry name" value="Ig_sub2"/>
</dbReference>
<comment type="similarity">
    <text evidence="2">Belongs to the G-protein coupled receptor 2 family. Adhesion G-protein coupled receptor (ADGR) subfamily.</text>
</comment>
<dbReference type="SUPFAM" id="SSF48726">
    <property type="entry name" value="Immunoglobulin"/>
    <property type="match status" value="1"/>
</dbReference>
<evidence type="ECO:0000256" key="6">
    <source>
        <dbReference type="ARBA" id="ARBA00023157"/>
    </source>
</evidence>
<feature type="transmembrane region" description="Helical" evidence="8">
    <location>
        <begin position="603"/>
        <end position="622"/>
    </location>
</feature>
<dbReference type="InterPro" id="IPR017981">
    <property type="entry name" value="GPCR_2-like_7TM"/>
</dbReference>
<gene>
    <name evidence="12" type="ORF">KOW79_014206</name>
</gene>
<dbReference type="Gene3D" id="2.60.40.10">
    <property type="entry name" value="Immunoglobulins"/>
    <property type="match status" value="1"/>
</dbReference>
<reference evidence="12 13" key="1">
    <citation type="submission" date="2021-06" db="EMBL/GenBank/DDBJ databases">
        <title>Chromosome-level genome assembly of the red-tail catfish (Hemibagrus wyckioides).</title>
        <authorList>
            <person name="Shao F."/>
        </authorList>
    </citation>
    <scope>NUCLEOTIDE SEQUENCE [LARGE SCALE GENOMIC DNA]</scope>
    <source>
        <strain evidence="12">EC202008001</strain>
        <tissue evidence="12">Blood</tissue>
    </source>
</reference>
<dbReference type="PROSITE" id="PS50835">
    <property type="entry name" value="IG_LIKE"/>
    <property type="match status" value="1"/>
</dbReference>
<dbReference type="SUPFAM" id="SSF81321">
    <property type="entry name" value="Family A G protein-coupled receptor-like"/>
    <property type="match status" value="1"/>
</dbReference>
<dbReference type="PANTHER" id="PTHR45813">
    <property type="entry name" value="IG-LIKE DOMAIN-CONTAINING PROTEIN"/>
    <property type="match status" value="1"/>
</dbReference>
<dbReference type="FunFam" id="1.20.1070.10:FF:000058">
    <property type="entry name" value="Adhesion G protein-coupled receptor F5"/>
    <property type="match status" value="1"/>
</dbReference>
<evidence type="ECO:0000256" key="8">
    <source>
        <dbReference type="SAM" id="Phobius"/>
    </source>
</evidence>
<keyword evidence="4 8" id="KW-1133">Transmembrane helix</keyword>
<dbReference type="GO" id="GO:0007189">
    <property type="term" value="P:adenylate cyclase-activating G protein-coupled receptor signaling pathway"/>
    <property type="evidence" value="ECO:0007669"/>
    <property type="project" value="TreeGrafter"/>
</dbReference>
<evidence type="ECO:0000256" key="9">
    <source>
        <dbReference type="SAM" id="SignalP"/>
    </source>
</evidence>
<feature type="transmembrane region" description="Helical" evidence="8">
    <location>
        <begin position="643"/>
        <end position="663"/>
    </location>
</feature>
<dbReference type="GO" id="GO:0007166">
    <property type="term" value="P:cell surface receptor signaling pathway"/>
    <property type="evidence" value="ECO:0007669"/>
    <property type="project" value="InterPro"/>
</dbReference>
<dbReference type="PROSITE" id="PS50261">
    <property type="entry name" value="G_PROTEIN_RECEP_F2_4"/>
    <property type="match status" value="1"/>
</dbReference>
<evidence type="ECO:0000259" key="11">
    <source>
        <dbReference type="PROSITE" id="PS50835"/>
    </source>
</evidence>
<feature type="signal peptide" evidence="9">
    <location>
        <begin position="1"/>
        <end position="27"/>
    </location>
</feature>
<accession>A0A9D3NKY1</accession>
<evidence type="ECO:0000256" key="2">
    <source>
        <dbReference type="ARBA" id="ARBA00007343"/>
    </source>
</evidence>
<proteinExistence type="inferred from homology"/>
<dbReference type="OrthoDB" id="10040049at2759"/>
<dbReference type="InterPro" id="IPR036179">
    <property type="entry name" value="Ig-like_dom_sf"/>
</dbReference>
<feature type="transmembrane region" description="Helical" evidence="8">
    <location>
        <begin position="675"/>
        <end position="697"/>
    </location>
</feature>
<dbReference type="EMBL" id="JAHKSW010000016">
    <property type="protein sequence ID" value="KAG7322860.1"/>
    <property type="molecule type" value="Genomic_DNA"/>
</dbReference>
<dbReference type="SMART" id="SM00408">
    <property type="entry name" value="IGc2"/>
    <property type="match status" value="1"/>
</dbReference>
<dbReference type="CDD" id="cd00096">
    <property type="entry name" value="Ig"/>
    <property type="match status" value="1"/>
</dbReference>
<keyword evidence="5 8" id="KW-0472">Membrane</keyword>
<evidence type="ECO:0000256" key="4">
    <source>
        <dbReference type="ARBA" id="ARBA00022989"/>
    </source>
</evidence>
<dbReference type="Pfam" id="PF07679">
    <property type="entry name" value="I-set"/>
    <property type="match status" value="1"/>
</dbReference>
<dbReference type="InterPro" id="IPR000832">
    <property type="entry name" value="GPCR_2_secretin-like"/>
</dbReference>
<feature type="domain" description="Ig-like" evidence="11">
    <location>
        <begin position="282"/>
        <end position="362"/>
    </location>
</feature>
<evidence type="ECO:0000256" key="3">
    <source>
        <dbReference type="ARBA" id="ARBA00022692"/>
    </source>
</evidence>
<dbReference type="GO" id="GO:0016020">
    <property type="term" value="C:membrane"/>
    <property type="evidence" value="ECO:0007669"/>
    <property type="project" value="UniProtKB-SubCell"/>
</dbReference>
<sequence>MPTKGRASKLFLRCVAMLLIHICVMNSQKLPQVSDTLEEYSKKMFYLDHIRQKRDEPLTEYLVEMTIDTMNKVTLNLLRNRLESLSLPLINSQMNVTEINITSVCLLNGTEYQCMCGDQYLWPCEKCVLYSSCVYMANGSCGCINPIPKDGNTSQPQSSNNTTDIVLDTNTTGKKPKQTATHFMNHIVTFSLKINEDFDLDLVTISSEKYKQYTKTIGNSINIVYSSISAYKTNSATVTGFRPGSVIADFSINATSDNLDLVSANQQVVVSLQEQGFNISNDAFSRTVKDGLYESKSQVYPQNDLSLTCKTTNDSIIWIKDGNELEASNKYIIDKTNKTTLVVKNTTPNDSGVYECRTTENSVPYIIWQGIMIPDPNIQVNISKVVTCKNMTERLQCCVQQSYNVTWITSSSESCMQENGCIYCDYRITENECRASDLQVKITCKLTESDYSKSFNVSAVNKTFACSDNSSNNAFGAGDVDQIKTGDCYGDMIGYQIAQCNALGYWIVTDDNCVTRVIKYLKDRSENLLITDLPEFVQNVSSAAIEKASEITNSSATILTIVDLLKVIADISQTITVSEEIMTDFFKTLDVIGSNDAQDALDIITYIGVGISMGSLVLCLIIEFIIWKSVRRNDTSFMRHVSIVNIAVSLLIANICFIIGAAVVTQVGPCSTATFFMHFFYLALFFWMLLSALLLLYRTLMVFSRMTRGAMMSIGFTVGYGAPLIIAVITVASTAGNKGYIQQDYNCWLNWSQTKALLAFVIPALTIVAINLLVLIVVLFKMMKRGVNASIQPNEKHPLLVLARCVAILTPLFGLTWGFGIGTMVSSDFGVHVVFAFLNSLQGFFILVFGTLMDPKVREALSEKLSLTNLSSNNTRSTNAGSSSGGFPFIQKLRKRNAHNISEARDLTTSSSN</sequence>
<dbReference type="SMART" id="SM00409">
    <property type="entry name" value="IG"/>
    <property type="match status" value="1"/>
</dbReference>
<feature type="transmembrane region" description="Helical" evidence="8">
    <location>
        <begin position="709"/>
        <end position="736"/>
    </location>
</feature>
<keyword evidence="3 8" id="KW-0812">Transmembrane</keyword>
<dbReference type="InterPro" id="IPR013783">
    <property type="entry name" value="Ig-like_fold"/>
</dbReference>
<dbReference type="PANTHER" id="PTHR45813:SF4">
    <property type="entry name" value="ADHESION G PROTEIN-COUPLED RECEPTOR F5"/>
    <property type="match status" value="1"/>
</dbReference>
<dbReference type="InterPro" id="IPR051587">
    <property type="entry name" value="Adhesion_GPCR"/>
</dbReference>
<dbReference type="GO" id="GO:0004930">
    <property type="term" value="F:G protein-coupled receptor activity"/>
    <property type="evidence" value="ECO:0007669"/>
    <property type="project" value="InterPro"/>
</dbReference>
<evidence type="ECO:0000256" key="1">
    <source>
        <dbReference type="ARBA" id="ARBA00004141"/>
    </source>
</evidence>
<dbReference type="Proteomes" id="UP000824219">
    <property type="component" value="Linkage Group LG16"/>
</dbReference>
<feature type="transmembrane region" description="Helical" evidence="8">
    <location>
        <begin position="829"/>
        <end position="852"/>
    </location>
</feature>
<comment type="subcellular location">
    <subcellularLocation>
        <location evidence="1">Membrane</location>
        <topology evidence="1">Multi-pass membrane protein</topology>
    </subcellularLocation>
</comment>
<dbReference type="InterPro" id="IPR013098">
    <property type="entry name" value="Ig_I-set"/>
</dbReference>
<keyword evidence="6" id="KW-1015">Disulfide bond</keyword>
<keyword evidence="7" id="KW-0325">Glycoprotein</keyword>
<dbReference type="InterPro" id="IPR003599">
    <property type="entry name" value="Ig_sub"/>
</dbReference>
<keyword evidence="9" id="KW-0732">Signal</keyword>
<dbReference type="Pfam" id="PF00002">
    <property type="entry name" value="7tm_2"/>
    <property type="match status" value="1"/>
</dbReference>
<organism evidence="12 13">
    <name type="scientific">Hemibagrus wyckioides</name>
    <dbReference type="NCBI Taxonomy" id="337641"/>
    <lineage>
        <taxon>Eukaryota</taxon>
        <taxon>Metazoa</taxon>
        <taxon>Chordata</taxon>
        <taxon>Craniata</taxon>
        <taxon>Vertebrata</taxon>
        <taxon>Euteleostomi</taxon>
        <taxon>Actinopterygii</taxon>
        <taxon>Neopterygii</taxon>
        <taxon>Teleostei</taxon>
        <taxon>Ostariophysi</taxon>
        <taxon>Siluriformes</taxon>
        <taxon>Bagridae</taxon>
        <taxon>Hemibagrus</taxon>
    </lineage>
</organism>
<name>A0A9D3NKY1_9TELE</name>
<dbReference type="PRINTS" id="PR00249">
    <property type="entry name" value="GPCRSECRETIN"/>
</dbReference>
<feature type="transmembrane region" description="Helical" evidence="8">
    <location>
        <begin position="756"/>
        <end position="780"/>
    </location>
</feature>
<evidence type="ECO:0008006" key="14">
    <source>
        <dbReference type="Google" id="ProtNLM"/>
    </source>
</evidence>
<feature type="chain" id="PRO_5039051560" description="Adhesion G protein-coupled receptor F5-like" evidence="9">
    <location>
        <begin position="28"/>
        <end position="913"/>
    </location>
</feature>
<evidence type="ECO:0000256" key="5">
    <source>
        <dbReference type="ARBA" id="ARBA00023136"/>
    </source>
</evidence>